<dbReference type="RefSeq" id="WP_207364208.1">
    <property type="nucleotide sequence ID" value="NZ_JAFMYV010000003.1"/>
</dbReference>
<organism evidence="1 2">
    <name type="scientific">Fibrella rubiginis</name>
    <dbReference type="NCBI Taxonomy" id="2817060"/>
    <lineage>
        <taxon>Bacteria</taxon>
        <taxon>Pseudomonadati</taxon>
        <taxon>Bacteroidota</taxon>
        <taxon>Cytophagia</taxon>
        <taxon>Cytophagales</taxon>
        <taxon>Spirosomataceae</taxon>
        <taxon>Fibrella</taxon>
    </lineage>
</organism>
<evidence type="ECO:0008006" key="3">
    <source>
        <dbReference type="Google" id="ProtNLM"/>
    </source>
</evidence>
<proteinExistence type="predicted"/>
<accession>A0A939GE42</accession>
<reference evidence="1" key="1">
    <citation type="submission" date="2021-03" db="EMBL/GenBank/DDBJ databases">
        <title>Fibrella sp. HMF5335 genome sequencing and assembly.</title>
        <authorList>
            <person name="Kang H."/>
            <person name="Kim H."/>
            <person name="Bae S."/>
            <person name="Joh K."/>
        </authorList>
    </citation>
    <scope>NUCLEOTIDE SEQUENCE</scope>
    <source>
        <strain evidence="1">HMF5335</strain>
    </source>
</reference>
<gene>
    <name evidence="1" type="ORF">J2I47_08910</name>
</gene>
<dbReference type="EMBL" id="JAFMYV010000003">
    <property type="protein sequence ID" value="MBO0936661.1"/>
    <property type="molecule type" value="Genomic_DNA"/>
</dbReference>
<dbReference type="AlphaFoldDB" id="A0A939GE42"/>
<protein>
    <recommendedName>
        <fullName evidence="3">Neutral/alkaline non-lysosomal ceramidase, N-terminal</fullName>
    </recommendedName>
</protein>
<sequence>MEHTSTFLAGAAQVDITPPLGTIVGVDFLPHYARFIHDPLYAKALVMQDGATKTAIVVVDICIMATDYMAAIKTDIHQQTGIEPAHILLASNHNHASGAVVGLLGGAADLTYRARLFPQIVAAVVTANSRLTPAKMATGSVDAPEFVVCRRYQMQPEFVAHNPVTRQPDLVKTNPFGGEHQIIGPVAVPDPELCFLALRGLDDTWIALLANYSLHYAADWPDDSITGDYFGQFAQHLTQELPAGEWFVGIMSNGTSGDVNIWDFRHPDRLPTEHYAKSKLIGTTLAQRVIGALPDLRWSENPAIGVACDDVTVGVRKPSEAELAVATQAFIDNDFDNLSLKKDVTQRIYDREQVLLSHYPDQLPLTVQAIRIGELVIGALPGEFFAETGLRLKEAFAPRPYFSICLANAYGGYIPPAHELDRGGYETWRARSSCMARDAEALISAKMEELVFQLTK</sequence>
<dbReference type="Proteomes" id="UP000664034">
    <property type="component" value="Unassembled WGS sequence"/>
</dbReference>
<name>A0A939GE42_9BACT</name>
<keyword evidence="2" id="KW-1185">Reference proteome</keyword>
<evidence type="ECO:0000313" key="1">
    <source>
        <dbReference type="EMBL" id="MBO0936661.1"/>
    </source>
</evidence>
<evidence type="ECO:0000313" key="2">
    <source>
        <dbReference type="Proteomes" id="UP000664034"/>
    </source>
</evidence>
<comment type="caution">
    <text evidence="1">The sequence shown here is derived from an EMBL/GenBank/DDBJ whole genome shotgun (WGS) entry which is preliminary data.</text>
</comment>